<evidence type="ECO:0000256" key="4">
    <source>
        <dbReference type="SAM" id="MobiDB-lite"/>
    </source>
</evidence>
<dbReference type="InterPro" id="IPR000424">
    <property type="entry name" value="Primosome_PriB/ssb"/>
</dbReference>
<dbReference type="NCBIfam" id="TIGR00621">
    <property type="entry name" value="ssb"/>
    <property type="match status" value="1"/>
</dbReference>
<dbReference type="PANTHER" id="PTHR10302">
    <property type="entry name" value="SINGLE-STRANDED DNA-BINDING PROTEIN"/>
    <property type="match status" value="1"/>
</dbReference>
<protein>
    <recommendedName>
        <fullName evidence="2 3">Single-stranded DNA-binding protein</fullName>
        <shortName evidence="2">SSB</shortName>
    </recommendedName>
</protein>
<evidence type="ECO:0000256" key="3">
    <source>
        <dbReference type="RuleBase" id="RU000524"/>
    </source>
</evidence>
<dbReference type="HAMAP" id="MF_00984">
    <property type="entry name" value="SSB"/>
    <property type="match status" value="1"/>
</dbReference>
<evidence type="ECO:0000256" key="2">
    <source>
        <dbReference type="HAMAP-Rule" id="MF_00984"/>
    </source>
</evidence>
<dbReference type="EMBL" id="JGZA01000004">
    <property type="protein sequence ID" value="KFI72873.1"/>
    <property type="molecule type" value="Genomic_DNA"/>
</dbReference>
<dbReference type="NCBIfam" id="NF005851">
    <property type="entry name" value="PRK07772.1"/>
    <property type="match status" value="1"/>
</dbReference>
<sequence length="219" mass="22594">MAGETVITIVGNLTADPELRTIGSGATVASFTIASTPRTWNRQTNQFEDGQALFMRCSAWRDLADHCAQSLKKGMRVIATGRLQQRSYQAQDGSQRTVVEMQLDEIGPSLRYATAQVTRQSSGQGGFQGRSGGFQGGQQPNQGYGNQGGQGGYAGGQGGYNGGYQGGGAGYSQQPAAPANPSAPAADPWSNAGASDAGSFSTFGASSDFGGGDDSDPEF</sequence>
<dbReference type="GO" id="GO:0009295">
    <property type="term" value="C:nucleoid"/>
    <property type="evidence" value="ECO:0007669"/>
    <property type="project" value="TreeGrafter"/>
</dbReference>
<gene>
    <name evidence="5" type="ORF">BLSS_0709</name>
</gene>
<dbReference type="PROSITE" id="PS50935">
    <property type="entry name" value="SSB"/>
    <property type="match status" value="1"/>
</dbReference>
<dbReference type="RefSeq" id="WP_029680438.1">
    <property type="nucleotide sequence ID" value="NZ_JAERWB010000017.1"/>
</dbReference>
<evidence type="ECO:0000256" key="1">
    <source>
        <dbReference type="ARBA" id="ARBA00023125"/>
    </source>
</evidence>
<reference evidence="5 6" key="1">
    <citation type="submission" date="2014-03" db="EMBL/GenBank/DDBJ databases">
        <title>Genomics of Bifidobacteria.</title>
        <authorList>
            <person name="Ventura M."/>
            <person name="Milani C."/>
            <person name="Lugli G.A."/>
        </authorList>
    </citation>
    <scope>NUCLEOTIDE SEQUENCE [LARGE SCALE GENOMIC DNA]</scope>
    <source>
        <strain evidence="5 6">LMG 21814</strain>
    </source>
</reference>
<feature type="compositionally biased region" description="Gly residues" evidence="4">
    <location>
        <begin position="123"/>
        <end position="136"/>
    </location>
</feature>
<dbReference type="Pfam" id="PF00436">
    <property type="entry name" value="SSB"/>
    <property type="match status" value="1"/>
</dbReference>
<comment type="caution">
    <text evidence="2">Lacks conserved residue(s) required for the propagation of feature annotation.</text>
</comment>
<feature type="region of interest" description="Disordered" evidence="4">
    <location>
        <begin position="115"/>
        <end position="219"/>
    </location>
</feature>
<feature type="compositionally biased region" description="Low complexity" evidence="4">
    <location>
        <begin position="171"/>
        <end position="208"/>
    </location>
</feature>
<organism evidence="5 6">
    <name type="scientific">Bifidobacterium longum subsp. suis</name>
    <dbReference type="NCBI Taxonomy" id="1695"/>
    <lineage>
        <taxon>Bacteria</taxon>
        <taxon>Bacillati</taxon>
        <taxon>Actinomycetota</taxon>
        <taxon>Actinomycetes</taxon>
        <taxon>Bifidobacteriales</taxon>
        <taxon>Bifidobacteriaceae</taxon>
        <taxon>Bifidobacterium</taxon>
    </lineage>
</organism>
<comment type="subunit">
    <text evidence="2">Homotetramer.</text>
</comment>
<keyword evidence="1 2" id="KW-0238">DNA-binding</keyword>
<dbReference type="Proteomes" id="UP000029024">
    <property type="component" value="Unassembled WGS sequence"/>
</dbReference>
<dbReference type="InterPro" id="IPR012340">
    <property type="entry name" value="NA-bd_OB-fold"/>
</dbReference>
<proteinExistence type="inferred from homology"/>
<dbReference type="GO" id="GO:0006260">
    <property type="term" value="P:DNA replication"/>
    <property type="evidence" value="ECO:0007669"/>
    <property type="project" value="InterPro"/>
</dbReference>
<comment type="caution">
    <text evidence="5">The sequence shown here is derived from an EMBL/GenBank/DDBJ whole genome shotgun (WGS) entry which is preliminary data.</text>
</comment>
<feature type="compositionally biased region" description="Gly residues" evidence="4">
    <location>
        <begin position="145"/>
        <end position="170"/>
    </location>
</feature>
<dbReference type="Gene3D" id="2.40.50.140">
    <property type="entry name" value="Nucleic acid-binding proteins"/>
    <property type="match status" value="1"/>
</dbReference>
<evidence type="ECO:0000313" key="5">
    <source>
        <dbReference type="EMBL" id="KFI72873.1"/>
    </source>
</evidence>
<dbReference type="InterPro" id="IPR011344">
    <property type="entry name" value="ssDNA-bd"/>
</dbReference>
<dbReference type="GO" id="GO:0003697">
    <property type="term" value="F:single-stranded DNA binding"/>
    <property type="evidence" value="ECO:0007669"/>
    <property type="project" value="UniProtKB-UniRule"/>
</dbReference>
<dbReference type="CDD" id="cd04496">
    <property type="entry name" value="SSB_OBF"/>
    <property type="match status" value="1"/>
</dbReference>
<evidence type="ECO:0000313" key="6">
    <source>
        <dbReference type="Proteomes" id="UP000029024"/>
    </source>
</evidence>
<name>A0A087BPC3_BIFLN</name>
<accession>A0A087BPC3</accession>
<dbReference type="AlphaFoldDB" id="A0A087BPC3"/>
<dbReference type="PANTHER" id="PTHR10302:SF27">
    <property type="entry name" value="SINGLE-STRANDED DNA-BINDING PROTEIN"/>
    <property type="match status" value="1"/>
</dbReference>
<dbReference type="SUPFAM" id="SSF50249">
    <property type="entry name" value="Nucleic acid-binding proteins"/>
    <property type="match status" value="1"/>
</dbReference>